<keyword evidence="1" id="KW-0175">Coiled coil</keyword>
<dbReference type="Proteomes" id="UP000774617">
    <property type="component" value="Unassembled WGS sequence"/>
</dbReference>
<dbReference type="EMBL" id="JAGTJR010000012">
    <property type="protein sequence ID" value="KAH7051319.1"/>
    <property type="molecule type" value="Genomic_DNA"/>
</dbReference>
<organism evidence="3 4">
    <name type="scientific">Macrophomina phaseolina</name>
    <dbReference type="NCBI Taxonomy" id="35725"/>
    <lineage>
        <taxon>Eukaryota</taxon>
        <taxon>Fungi</taxon>
        <taxon>Dikarya</taxon>
        <taxon>Ascomycota</taxon>
        <taxon>Pezizomycotina</taxon>
        <taxon>Dothideomycetes</taxon>
        <taxon>Dothideomycetes incertae sedis</taxon>
        <taxon>Botryosphaeriales</taxon>
        <taxon>Botryosphaeriaceae</taxon>
        <taxon>Macrophomina</taxon>
    </lineage>
</organism>
<protein>
    <recommendedName>
        <fullName evidence="5">Transcription factor MADS-box</fullName>
    </recommendedName>
</protein>
<evidence type="ECO:0000313" key="3">
    <source>
        <dbReference type="EMBL" id="KAH7051319.1"/>
    </source>
</evidence>
<reference evidence="3 4" key="1">
    <citation type="journal article" date="2021" name="Nat. Commun.">
        <title>Genetic determinants of endophytism in the Arabidopsis root mycobiome.</title>
        <authorList>
            <person name="Mesny F."/>
            <person name="Miyauchi S."/>
            <person name="Thiergart T."/>
            <person name="Pickel B."/>
            <person name="Atanasova L."/>
            <person name="Karlsson M."/>
            <person name="Huettel B."/>
            <person name="Barry K.W."/>
            <person name="Haridas S."/>
            <person name="Chen C."/>
            <person name="Bauer D."/>
            <person name="Andreopoulos W."/>
            <person name="Pangilinan J."/>
            <person name="LaButti K."/>
            <person name="Riley R."/>
            <person name="Lipzen A."/>
            <person name="Clum A."/>
            <person name="Drula E."/>
            <person name="Henrissat B."/>
            <person name="Kohler A."/>
            <person name="Grigoriev I.V."/>
            <person name="Martin F.M."/>
            <person name="Hacquard S."/>
        </authorList>
    </citation>
    <scope>NUCLEOTIDE SEQUENCE [LARGE SCALE GENOMIC DNA]</scope>
    <source>
        <strain evidence="3 4">MPI-SDFR-AT-0080</strain>
    </source>
</reference>
<sequence>MFAVGVGRARVGRMCSTRPRITHLWLRMHTLTHLFPHQNFQGTSPDPDSMSGPEQSGRAASDTPTVRRKHRPGLQRVQIASERCHKRKIKYAELRRGARKMLILPSAIADCPSTACVPCIVLARPRGYVDGLEADVQRLHAQIEWLQQEAQALRDQLKARHDTQPQVLDVEPQARHPSPIENADGFAENINLVPREVILDKKCVGDCSDLFFGNTVQAVLTQAD</sequence>
<keyword evidence="4" id="KW-1185">Reference proteome</keyword>
<comment type="caution">
    <text evidence="3">The sequence shown here is derived from an EMBL/GenBank/DDBJ whole genome shotgun (WGS) entry which is preliminary data.</text>
</comment>
<feature type="region of interest" description="Disordered" evidence="2">
    <location>
        <begin position="37"/>
        <end position="73"/>
    </location>
</feature>
<proteinExistence type="predicted"/>
<gene>
    <name evidence="3" type="ORF">B0J12DRAFT_699376</name>
</gene>
<evidence type="ECO:0000313" key="4">
    <source>
        <dbReference type="Proteomes" id="UP000774617"/>
    </source>
</evidence>
<feature type="coiled-coil region" evidence="1">
    <location>
        <begin position="129"/>
        <end position="156"/>
    </location>
</feature>
<evidence type="ECO:0000256" key="2">
    <source>
        <dbReference type="SAM" id="MobiDB-lite"/>
    </source>
</evidence>
<evidence type="ECO:0000256" key="1">
    <source>
        <dbReference type="SAM" id="Coils"/>
    </source>
</evidence>
<name>A0ABQ8GER6_9PEZI</name>
<evidence type="ECO:0008006" key="5">
    <source>
        <dbReference type="Google" id="ProtNLM"/>
    </source>
</evidence>
<accession>A0ABQ8GER6</accession>